<feature type="transmembrane region" description="Helical" evidence="1">
    <location>
        <begin position="99"/>
        <end position="117"/>
    </location>
</feature>
<keyword evidence="3" id="KW-1185">Reference proteome</keyword>
<evidence type="ECO:0000313" key="2">
    <source>
        <dbReference type="EMBL" id="APH06011.1"/>
    </source>
</evidence>
<protein>
    <submittedName>
        <fullName evidence="2">Uncharacterized protein</fullName>
    </submittedName>
</protein>
<evidence type="ECO:0000256" key="1">
    <source>
        <dbReference type="SAM" id="Phobius"/>
    </source>
</evidence>
<reference evidence="2 3" key="1">
    <citation type="journal article" date="2016" name="Sci. Rep.">
        <title>Complete genome sequence and transcriptomic analysis of a novel marine strain Bacillus weihaiensis reveals the mechanism of brown algae degradation.</title>
        <authorList>
            <person name="Zhu Y."/>
            <person name="Chen P."/>
            <person name="Bao Y."/>
            <person name="Men Y."/>
            <person name="Zeng Y."/>
            <person name="Yang J."/>
            <person name="Sun J."/>
            <person name="Sun Y."/>
        </authorList>
    </citation>
    <scope>NUCLEOTIDE SEQUENCE [LARGE SCALE GENOMIC DNA]</scope>
    <source>
        <strain evidence="2 3">Alg07</strain>
    </source>
</reference>
<dbReference type="Proteomes" id="UP000181936">
    <property type="component" value="Chromosome"/>
</dbReference>
<keyword evidence="1" id="KW-0812">Transmembrane</keyword>
<dbReference type="RefSeq" id="WP_072580812.1">
    <property type="nucleotide sequence ID" value="NZ_CP016020.1"/>
</dbReference>
<evidence type="ECO:0000313" key="3">
    <source>
        <dbReference type="Proteomes" id="UP000181936"/>
    </source>
</evidence>
<accession>A0A1L3MUI4</accession>
<dbReference type="AlphaFoldDB" id="A0A1L3MUI4"/>
<dbReference type="OrthoDB" id="378663at2"/>
<dbReference type="EMBL" id="CP016020">
    <property type="protein sequence ID" value="APH06011.1"/>
    <property type="molecule type" value="Genomic_DNA"/>
</dbReference>
<feature type="transmembrane region" description="Helical" evidence="1">
    <location>
        <begin position="6"/>
        <end position="25"/>
    </location>
</feature>
<keyword evidence="1" id="KW-0472">Membrane</keyword>
<sequence>MDKQMVISLILILFLLVLFFVYLFVKYKQGKIEKNPLLAIIVKEWKILYYVFFNWKIKRRNKYMLHKHSNYFWLFIALLHEQVIEMVLFHIYLKKVDPSYANIFSALHIYSILYMIGDYNWVRNTPIRLVDDYVEIKIGGRREVSFHLADIDSIKKAQLTYTNKGEIIQEKGVFHATSFPRVLTSLFGITDELKHEITFNKPIYSTGYFGLKKQVNKVHVYIHESDQFVATLEEKRGKFNELSCGRFI</sequence>
<feature type="transmembrane region" description="Helical" evidence="1">
    <location>
        <begin position="71"/>
        <end position="93"/>
    </location>
</feature>
<gene>
    <name evidence="2" type="ORF">A9C19_15400</name>
</gene>
<name>A0A1L3MUI4_9BACI</name>
<dbReference type="KEGG" id="bwh:A9C19_15400"/>
<keyword evidence="1" id="KW-1133">Transmembrane helix</keyword>
<proteinExistence type="predicted"/>
<dbReference type="STRING" id="1547283.A9C19_15400"/>
<organism evidence="2 3">
    <name type="scientific">Bacillus weihaiensis</name>
    <dbReference type="NCBI Taxonomy" id="1547283"/>
    <lineage>
        <taxon>Bacteria</taxon>
        <taxon>Bacillati</taxon>
        <taxon>Bacillota</taxon>
        <taxon>Bacilli</taxon>
        <taxon>Bacillales</taxon>
        <taxon>Bacillaceae</taxon>
        <taxon>Bacillus</taxon>
    </lineage>
</organism>